<protein>
    <submittedName>
        <fullName evidence="1">Uncharacterized protein</fullName>
    </submittedName>
</protein>
<proteinExistence type="predicted"/>
<gene>
    <name evidence="1" type="ORF">LCGC14_0509270</name>
</gene>
<dbReference type="InterPro" id="IPR036388">
    <property type="entry name" value="WH-like_DNA-bd_sf"/>
</dbReference>
<name>A0A0F9UN81_9ZZZZ</name>
<accession>A0A0F9UN81</accession>
<sequence length="71" mass="8000">MTQQNIQNLLERKKKWMTSKQIAACLKISSGSVAACLKKLFKQGFVLRKTLNPGGGLFSGAGCYPYYWRIK</sequence>
<organism evidence="1">
    <name type="scientific">marine sediment metagenome</name>
    <dbReference type="NCBI Taxonomy" id="412755"/>
    <lineage>
        <taxon>unclassified sequences</taxon>
        <taxon>metagenomes</taxon>
        <taxon>ecological metagenomes</taxon>
    </lineage>
</organism>
<dbReference type="SUPFAM" id="SSF46785">
    <property type="entry name" value="Winged helix' DNA-binding domain"/>
    <property type="match status" value="1"/>
</dbReference>
<dbReference type="EMBL" id="LAZR01000616">
    <property type="protein sequence ID" value="KKN62666.1"/>
    <property type="molecule type" value="Genomic_DNA"/>
</dbReference>
<reference evidence="1" key="1">
    <citation type="journal article" date="2015" name="Nature">
        <title>Complex archaea that bridge the gap between prokaryotes and eukaryotes.</title>
        <authorList>
            <person name="Spang A."/>
            <person name="Saw J.H."/>
            <person name="Jorgensen S.L."/>
            <person name="Zaremba-Niedzwiedzka K."/>
            <person name="Martijn J."/>
            <person name="Lind A.E."/>
            <person name="van Eijk R."/>
            <person name="Schleper C."/>
            <person name="Guy L."/>
            <person name="Ettema T.J."/>
        </authorList>
    </citation>
    <scope>NUCLEOTIDE SEQUENCE</scope>
</reference>
<dbReference type="AlphaFoldDB" id="A0A0F9UN81"/>
<comment type="caution">
    <text evidence="1">The sequence shown here is derived from an EMBL/GenBank/DDBJ whole genome shotgun (WGS) entry which is preliminary data.</text>
</comment>
<dbReference type="InterPro" id="IPR036390">
    <property type="entry name" value="WH_DNA-bd_sf"/>
</dbReference>
<dbReference type="Gene3D" id="1.10.10.10">
    <property type="entry name" value="Winged helix-like DNA-binding domain superfamily/Winged helix DNA-binding domain"/>
    <property type="match status" value="1"/>
</dbReference>
<evidence type="ECO:0000313" key="1">
    <source>
        <dbReference type="EMBL" id="KKN62666.1"/>
    </source>
</evidence>